<sequence>MFDEILEKFEGSPSQQAVIRLFLERGFSVNEEGRVVSGGIEIPYTGIARELDVDRRVVDSTTDAILADPELKRIFTNISSVPSLMDLAPVLDLTVLTIEVAAAGEAGIVAEVTGILADHGISIRQVLSEDPEFTDDPKLYVITDTDLSGDLLVEIRDLEYVRRVGF</sequence>
<dbReference type="EMBL" id="CP001365">
    <property type="protein sequence ID" value="ACM58196.1"/>
    <property type="molecule type" value="Genomic_DNA"/>
</dbReference>
<dbReference type="PROSITE" id="PS51671">
    <property type="entry name" value="ACT"/>
    <property type="match status" value="1"/>
</dbReference>
<evidence type="ECO:0000259" key="1">
    <source>
        <dbReference type="PROSITE" id="PS51671"/>
    </source>
</evidence>
<accession>B9LU02</accession>
<dbReference type="Gene3D" id="3.30.70.260">
    <property type="match status" value="1"/>
</dbReference>
<protein>
    <submittedName>
        <fullName evidence="2">Amino acid-binding ACT domain protein</fullName>
    </submittedName>
</protein>
<dbReference type="AlphaFoldDB" id="B9LU02"/>
<dbReference type="SUPFAM" id="SSF55021">
    <property type="entry name" value="ACT-like"/>
    <property type="match status" value="1"/>
</dbReference>
<dbReference type="KEGG" id="hla:Hlac_2625"/>
<organism evidence="2 3">
    <name type="scientific">Halorubrum lacusprofundi (strain ATCC 49239 / DSM 5036 / JCM 8891 / ACAM 34)</name>
    <dbReference type="NCBI Taxonomy" id="416348"/>
    <lineage>
        <taxon>Archaea</taxon>
        <taxon>Methanobacteriati</taxon>
        <taxon>Methanobacteriota</taxon>
        <taxon>Stenosarchaea group</taxon>
        <taxon>Halobacteria</taxon>
        <taxon>Halobacteriales</taxon>
        <taxon>Haloferacaceae</taxon>
        <taxon>Halorubrum</taxon>
    </lineage>
</organism>
<dbReference type="InterPro" id="IPR014424">
    <property type="entry name" value="UCP004897_ACT"/>
</dbReference>
<dbReference type="RefSeq" id="WP_015911307.1">
    <property type="nucleotide sequence ID" value="NC_012029.1"/>
</dbReference>
<name>B9LU02_HALLT</name>
<dbReference type="HOGENOM" id="CLU_100860_0_0_2"/>
<reference evidence="2 3" key="1">
    <citation type="journal article" date="2016" name="Stand. Genomic Sci.">
        <title>Complete genome sequence of the Antarctic Halorubrum lacusprofundi type strain ACAM 34.</title>
        <authorList>
            <person name="Anderson I.J."/>
            <person name="DasSarma P."/>
            <person name="Lucas S."/>
            <person name="Copeland A."/>
            <person name="Lapidus A."/>
            <person name="Del Rio T.G."/>
            <person name="Tice H."/>
            <person name="Dalin E."/>
            <person name="Bruce D.C."/>
            <person name="Goodwin L."/>
            <person name="Pitluck S."/>
            <person name="Sims D."/>
            <person name="Brettin T.S."/>
            <person name="Detter J.C."/>
            <person name="Han C.S."/>
            <person name="Larimer F."/>
            <person name="Hauser L."/>
            <person name="Land M."/>
            <person name="Ivanova N."/>
            <person name="Richardson P."/>
            <person name="Cavicchioli R."/>
            <person name="DasSarma S."/>
            <person name="Woese C.R."/>
            <person name="Kyrpides N.C."/>
        </authorList>
    </citation>
    <scope>NUCLEOTIDE SEQUENCE [LARGE SCALE GENOMIC DNA]</scope>
    <source>
        <strain evidence="3">ATCC 49239 / DSM 5036 / JCM 8891 / ACAM 34</strain>
    </source>
</reference>
<evidence type="ECO:0000313" key="3">
    <source>
        <dbReference type="Proteomes" id="UP000000740"/>
    </source>
</evidence>
<gene>
    <name evidence="2" type="ordered locus">Hlac_2625</name>
</gene>
<evidence type="ECO:0000313" key="2">
    <source>
        <dbReference type="EMBL" id="ACM58196.1"/>
    </source>
</evidence>
<keyword evidence="3" id="KW-1185">Reference proteome</keyword>
<dbReference type="eggNOG" id="arCOG02316">
    <property type="taxonomic scope" value="Archaea"/>
</dbReference>
<dbReference type="Proteomes" id="UP000000740">
    <property type="component" value="Chromosome 1"/>
</dbReference>
<dbReference type="GeneID" id="7399851"/>
<dbReference type="InterPro" id="IPR002912">
    <property type="entry name" value="ACT_dom"/>
</dbReference>
<feature type="domain" description="ACT" evidence="1">
    <location>
        <begin position="97"/>
        <end position="166"/>
    </location>
</feature>
<dbReference type="InterPro" id="IPR045865">
    <property type="entry name" value="ACT-like_dom_sf"/>
</dbReference>
<dbReference type="PIRSF" id="PIRSF004897">
    <property type="entry name" value="UCP004897_ACT"/>
    <property type="match status" value="1"/>
</dbReference>
<proteinExistence type="predicted"/>